<dbReference type="Proteomes" id="UP001558652">
    <property type="component" value="Unassembled WGS sequence"/>
</dbReference>
<accession>A0ABD0YKL2</accession>
<name>A0ABD0YKL2_9HEMI</name>
<proteinExistence type="predicted"/>
<dbReference type="EMBL" id="JBFDAA010000019">
    <property type="protein sequence ID" value="KAL1115775.1"/>
    <property type="molecule type" value="Genomic_DNA"/>
</dbReference>
<dbReference type="AlphaFoldDB" id="A0ABD0YKL2"/>
<evidence type="ECO:0000313" key="1">
    <source>
        <dbReference type="EMBL" id="KAL1115775.1"/>
    </source>
</evidence>
<protein>
    <submittedName>
        <fullName evidence="1">Uncharacterized protein</fullName>
    </submittedName>
</protein>
<keyword evidence="2" id="KW-1185">Reference proteome</keyword>
<organism evidence="1 2">
    <name type="scientific">Ranatra chinensis</name>
    <dbReference type="NCBI Taxonomy" id="642074"/>
    <lineage>
        <taxon>Eukaryota</taxon>
        <taxon>Metazoa</taxon>
        <taxon>Ecdysozoa</taxon>
        <taxon>Arthropoda</taxon>
        <taxon>Hexapoda</taxon>
        <taxon>Insecta</taxon>
        <taxon>Pterygota</taxon>
        <taxon>Neoptera</taxon>
        <taxon>Paraneoptera</taxon>
        <taxon>Hemiptera</taxon>
        <taxon>Heteroptera</taxon>
        <taxon>Panheteroptera</taxon>
        <taxon>Nepomorpha</taxon>
        <taxon>Nepidae</taxon>
        <taxon>Ranatrinae</taxon>
        <taxon>Ranatra</taxon>
    </lineage>
</organism>
<reference evidence="1 2" key="1">
    <citation type="submission" date="2024-07" db="EMBL/GenBank/DDBJ databases">
        <title>Chromosome-level genome assembly of the water stick insect Ranatra chinensis (Heteroptera: Nepidae).</title>
        <authorList>
            <person name="Liu X."/>
        </authorList>
    </citation>
    <scope>NUCLEOTIDE SEQUENCE [LARGE SCALE GENOMIC DNA]</scope>
    <source>
        <strain evidence="1">Cailab_2021Rc</strain>
        <tissue evidence="1">Muscle</tissue>
    </source>
</reference>
<evidence type="ECO:0000313" key="2">
    <source>
        <dbReference type="Proteomes" id="UP001558652"/>
    </source>
</evidence>
<sequence>MEGSKSGWGDLKNCQDIEIIMNSAVRDVPGSIQDNAENSELEELDLINIRLFGSTLQFDSVQFDPDLEQQGQCPPGTSGISIEALLGGLPISSSGSRSCLSSSVLVESQKDTLYVTPGEASIARVY</sequence>
<comment type="caution">
    <text evidence="1">The sequence shown here is derived from an EMBL/GenBank/DDBJ whole genome shotgun (WGS) entry which is preliminary data.</text>
</comment>
<gene>
    <name evidence="1" type="ORF">AAG570_006065</name>
</gene>